<dbReference type="AlphaFoldDB" id="A0A328VPY4"/>
<dbReference type="NCBIfam" id="TIGR01016">
    <property type="entry name" value="sucCoAbeta"/>
    <property type="match status" value="1"/>
</dbReference>
<evidence type="ECO:0000313" key="10">
    <source>
        <dbReference type="EMBL" id="RAQ98282.1"/>
    </source>
</evidence>
<dbReference type="Gene3D" id="3.30.1490.20">
    <property type="entry name" value="ATP-grasp fold, A domain"/>
    <property type="match status" value="1"/>
</dbReference>
<dbReference type="Pfam" id="PF00549">
    <property type="entry name" value="Ligase_CoA"/>
    <property type="match status" value="1"/>
</dbReference>
<dbReference type="GO" id="GO:0005524">
    <property type="term" value="F:ATP binding"/>
    <property type="evidence" value="ECO:0007669"/>
    <property type="project" value="UniProtKB-UniRule"/>
</dbReference>
<dbReference type="EC" id="6.2.1.5" evidence="7"/>
<feature type="domain" description="ATP-grasp" evidence="9">
    <location>
        <begin position="9"/>
        <end position="54"/>
    </location>
</feature>
<dbReference type="InterPro" id="IPR005811">
    <property type="entry name" value="SUCC_ACL_C"/>
</dbReference>
<comment type="subunit">
    <text evidence="7">Heterotetramer of two alpha and two beta subunits.</text>
</comment>
<dbReference type="InterPro" id="IPR013650">
    <property type="entry name" value="ATP-grasp_succ-CoA_synth-type"/>
</dbReference>
<dbReference type="GO" id="GO:0042709">
    <property type="term" value="C:succinate-CoA ligase complex"/>
    <property type="evidence" value="ECO:0007669"/>
    <property type="project" value="TreeGrafter"/>
</dbReference>
<evidence type="ECO:0000256" key="2">
    <source>
        <dbReference type="ARBA" id="ARBA00022532"/>
    </source>
</evidence>
<dbReference type="OrthoDB" id="9802602at2"/>
<keyword evidence="11" id="KW-1185">Reference proteome</keyword>
<feature type="binding site" evidence="7">
    <location>
        <position position="45"/>
    </location>
    <ligand>
        <name>ATP</name>
        <dbReference type="ChEBI" id="CHEBI:30616"/>
    </ligand>
</feature>
<evidence type="ECO:0000256" key="5">
    <source>
        <dbReference type="ARBA" id="ARBA00022741"/>
    </source>
</evidence>
<feature type="binding site" evidence="7">
    <location>
        <position position="94"/>
    </location>
    <ligand>
        <name>ATP</name>
        <dbReference type="ChEBI" id="CHEBI:30616"/>
    </ligand>
</feature>
<dbReference type="Gene3D" id="3.40.50.261">
    <property type="entry name" value="Succinyl-CoA synthetase domains"/>
    <property type="match status" value="1"/>
</dbReference>
<dbReference type="InterPro" id="IPR005809">
    <property type="entry name" value="Succ_CoA_ligase-like_bsu"/>
</dbReference>
<evidence type="ECO:0000256" key="1">
    <source>
        <dbReference type="ARBA" id="ARBA00009182"/>
    </source>
</evidence>
<dbReference type="GO" id="GO:0005829">
    <property type="term" value="C:cytosol"/>
    <property type="evidence" value="ECO:0007669"/>
    <property type="project" value="TreeGrafter"/>
</dbReference>
<dbReference type="InterPro" id="IPR013815">
    <property type="entry name" value="ATP_grasp_subdomain_1"/>
</dbReference>
<gene>
    <name evidence="7" type="primary">sucC</name>
    <name evidence="10" type="ORF">A4R35_22265</name>
</gene>
<dbReference type="InterPro" id="IPR016102">
    <property type="entry name" value="Succinyl-CoA_synth-like"/>
</dbReference>
<keyword evidence="5 7" id="KW-0547">Nucleotide-binding</keyword>
<keyword evidence="7 8" id="KW-0067">ATP-binding</keyword>
<dbReference type="Proteomes" id="UP000248706">
    <property type="component" value="Unassembled WGS sequence"/>
</dbReference>
<comment type="caution">
    <text evidence="10">The sequence shown here is derived from an EMBL/GenBank/DDBJ whole genome shotgun (WGS) entry which is preliminary data.</text>
</comment>
<comment type="catalytic activity">
    <reaction evidence="7">
        <text>GTP + succinate + CoA = succinyl-CoA + GDP + phosphate</text>
        <dbReference type="Rhea" id="RHEA:22120"/>
        <dbReference type="ChEBI" id="CHEBI:30031"/>
        <dbReference type="ChEBI" id="CHEBI:37565"/>
        <dbReference type="ChEBI" id="CHEBI:43474"/>
        <dbReference type="ChEBI" id="CHEBI:57287"/>
        <dbReference type="ChEBI" id="CHEBI:57292"/>
        <dbReference type="ChEBI" id="CHEBI:58189"/>
    </reaction>
</comment>
<dbReference type="EMBL" id="MCIF01000002">
    <property type="protein sequence ID" value="RAQ98282.1"/>
    <property type="molecule type" value="Genomic_DNA"/>
</dbReference>
<dbReference type="PIRSF" id="PIRSF001554">
    <property type="entry name" value="SucCS_beta"/>
    <property type="match status" value="1"/>
</dbReference>
<evidence type="ECO:0000256" key="7">
    <source>
        <dbReference type="HAMAP-Rule" id="MF_00558"/>
    </source>
</evidence>
<proteinExistence type="inferred from homology"/>
<keyword evidence="6 7" id="KW-0460">Magnesium</keyword>
<dbReference type="PROSITE" id="PS01217">
    <property type="entry name" value="SUCCINYL_COA_LIG_3"/>
    <property type="match status" value="1"/>
</dbReference>
<comment type="pathway">
    <text evidence="7">Carbohydrate metabolism; tricarboxylic acid cycle; succinate from succinyl-CoA (ligase route): step 1/1.</text>
</comment>
<organism evidence="10 11">
    <name type="scientific">Thermogemmatispora tikiterensis</name>
    <dbReference type="NCBI Taxonomy" id="1825093"/>
    <lineage>
        <taxon>Bacteria</taxon>
        <taxon>Bacillati</taxon>
        <taxon>Chloroflexota</taxon>
        <taxon>Ktedonobacteria</taxon>
        <taxon>Thermogemmatisporales</taxon>
        <taxon>Thermogemmatisporaceae</taxon>
        <taxon>Thermogemmatispora</taxon>
    </lineage>
</organism>
<dbReference type="HAMAP" id="MF_00558">
    <property type="entry name" value="Succ_CoA_beta"/>
    <property type="match status" value="1"/>
</dbReference>
<protein>
    <recommendedName>
        <fullName evidence="7">Succinate--CoA ligase [ADP-forming] subunit beta</fullName>
        <ecNumber evidence="7">6.2.1.5</ecNumber>
    </recommendedName>
    <alternativeName>
        <fullName evidence="7">Succinyl-CoA synthetase subunit beta</fullName>
        <shortName evidence="7">SCS-beta</shortName>
    </alternativeName>
</protein>
<evidence type="ECO:0000313" key="11">
    <source>
        <dbReference type="Proteomes" id="UP000248706"/>
    </source>
</evidence>
<evidence type="ECO:0000256" key="6">
    <source>
        <dbReference type="ARBA" id="ARBA00022842"/>
    </source>
</evidence>
<keyword evidence="3 7" id="KW-0436">Ligase</keyword>
<dbReference type="FunFam" id="3.40.50.261:FF:000001">
    <property type="entry name" value="Succinate--CoA ligase [ADP-forming] subunit beta"/>
    <property type="match status" value="1"/>
</dbReference>
<dbReference type="PROSITE" id="PS50975">
    <property type="entry name" value="ATP_GRASP"/>
    <property type="match status" value="1"/>
</dbReference>
<keyword evidence="4 7" id="KW-0479">Metal-binding</keyword>
<dbReference type="Gene3D" id="3.30.470.20">
    <property type="entry name" value="ATP-grasp fold, B domain"/>
    <property type="match status" value="1"/>
</dbReference>
<dbReference type="SUPFAM" id="SSF56059">
    <property type="entry name" value="Glutathione synthetase ATP-binding domain-like"/>
    <property type="match status" value="1"/>
</dbReference>
<reference evidence="10 11" key="1">
    <citation type="submission" date="2016-08" db="EMBL/GenBank/DDBJ databases">
        <title>Analysis of Carbohydrate Active Enzymes in Thermogemmatispora T81 Reveals Carbohydrate Degradation Ability.</title>
        <authorList>
            <person name="Tomazini A."/>
            <person name="Lal S."/>
            <person name="Stott M."/>
            <person name="Henrissat B."/>
            <person name="Polikarpov I."/>
            <person name="Sparling R."/>
            <person name="Levin D.B."/>
        </authorList>
    </citation>
    <scope>NUCLEOTIDE SEQUENCE [LARGE SCALE GENOMIC DNA]</scope>
    <source>
        <strain evidence="10 11">T81</strain>
    </source>
</reference>
<accession>A0A328VPY4</accession>
<name>A0A328VPY4_9CHLR</name>
<dbReference type="RefSeq" id="WP_112433437.1">
    <property type="nucleotide sequence ID" value="NZ_MCIF01000002.1"/>
</dbReference>
<dbReference type="GO" id="GO:0004776">
    <property type="term" value="F:succinate-CoA ligase (GDP-forming) activity"/>
    <property type="evidence" value="ECO:0007669"/>
    <property type="project" value="RHEA"/>
</dbReference>
<dbReference type="PANTHER" id="PTHR11815:SF10">
    <property type="entry name" value="SUCCINATE--COA LIGASE [GDP-FORMING] SUBUNIT BETA, MITOCHONDRIAL"/>
    <property type="match status" value="1"/>
</dbReference>
<comment type="caution">
    <text evidence="7">Lacks conserved residue(s) required for the propagation of feature annotation.</text>
</comment>
<feature type="binding site" evidence="7">
    <location>
        <position position="205"/>
    </location>
    <ligand>
        <name>Mg(2+)</name>
        <dbReference type="ChEBI" id="CHEBI:18420"/>
    </ligand>
</feature>
<dbReference type="Pfam" id="PF08442">
    <property type="entry name" value="ATP-grasp_2"/>
    <property type="match status" value="1"/>
</dbReference>
<dbReference type="UniPathway" id="UPA00223">
    <property type="reaction ID" value="UER00999"/>
</dbReference>
<comment type="function">
    <text evidence="7">Succinyl-CoA synthetase functions in the citric acid cycle (TCA), coupling the hydrolysis of succinyl-CoA to the synthesis of either ATP or GTP and thus represents the only step of substrate-level phosphorylation in the TCA. The beta subunit provides nucleotide specificity of the enzyme and binds the substrate succinate, while the binding sites for coenzyme A and phosphate are found in the alpha subunit.</text>
</comment>
<dbReference type="GO" id="GO:0006099">
    <property type="term" value="P:tricarboxylic acid cycle"/>
    <property type="evidence" value="ECO:0007669"/>
    <property type="project" value="UniProtKB-UniRule"/>
</dbReference>
<feature type="binding site" evidence="7">
    <location>
        <begin position="313"/>
        <end position="315"/>
    </location>
    <ligand>
        <name>substrate</name>
        <note>ligand shared with subunit alpha</note>
    </ligand>
</feature>
<feature type="binding site" evidence="7">
    <location>
        <position position="191"/>
    </location>
    <ligand>
        <name>Mg(2+)</name>
        <dbReference type="ChEBI" id="CHEBI:18420"/>
    </ligand>
</feature>
<comment type="catalytic activity">
    <reaction evidence="7">
        <text>succinate + ATP + CoA = succinyl-CoA + ADP + phosphate</text>
        <dbReference type="Rhea" id="RHEA:17661"/>
        <dbReference type="ChEBI" id="CHEBI:30031"/>
        <dbReference type="ChEBI" id="CHEBI:30616"/>
        <dbReference type="ChEBI" id="CHEBI:43474"/>
        <dbReference type="ChEBI" id="CHEBI:57287"/>
        <dbReference type="ChEBI" id="CHEBI:57292"/>
        <dbReference type="ChEBI" id="CHEBI:456216"/>
        <dbReference type="EC" id="6.2.1.5"/>
    </reaction>
</comment>
<feature type="binding site" evidence="7">
    <location>
        <begin position="52"/>
        <end position="54"/>
    </location>
    <ligand>
        <name>ATP</name>
        <dbReference type="ChEBI" id="CHEBI:30616"/>
    </ligand>
</feature>
<dbReference type="GO" id="GO:0000287">
    <property type="term" value="F:magnesium ion binding"/>
    <property type="evidence" value="ECO:0007669"/>
    <property type="project" value="UniProtKB-UniRule"/>
</dbReference>
<evidence type="ECO:0000259" key="9">
    <source>
        <dbReference type="PROSITE" id="PS50975"/>
    </source>
</evidence>
<evidence type="ECO:0000256" key="8">
    <source>
        <dbReference type="PROSITE-ProRule" id="PRU00409"/>
    </source>
</evidence>
<evidence type="ECO:0000256" key="3">
    <source>
        <dbReference type="ARBA" id="ARBA00022598"/>
    </source>
</evidence>
<dbReference type="FunFam" id="3.30.470.20:FF:000002">
    <property type="entry name" value="Succinate--CoA ligase [ADP-forming] subunit beta"/>
    <property type="match status" value="1"/>
</dbReference>
<dbReference type="InterPro" id="IPR017866">
    <property type="entry name" value="Succ-CoA_synthase_bsu_CS"/>
</dbReference>
<feature type="binding site" evidence="7">
    <location>
        <position position="256"/>
    </location>
    <ligand>
        <name>substrate</name>
        <note>ligand shared with subunit alpha</note>
    </ligand>
</feature>
<dbReference type="FunFam" id="3.30.1490.20:FF:000014">
    <property type="entry name" value="Succinate--CoA ligase [ADP-forming] subunit beta"/>
    <property type="match status" value="1"/>
</dbReference>
<dbReference type="PANTHER" id="PTHR11815">
    <property type="entry name" value="SUCCINYL-COA SYNTHETASE BETA CHAIN"/>
    <property type="match status" value="1"/>
</dbReference>
<feature type="binding site" evidence="7">
    <location>
        <position position="99"/>
    </location>
    <ligand>
        <name>ATP</name>
        <dbReference type="ChEBI" id="CHEBI:30616"/>
    </ligand>
</feature>
<sequence length="384" mass="40793">MKIHEYQAKEILARYGIPIQPGRVAYTPEEAEAIARDLGGPVVIKAQVYVGGRGKAGGIQFGNTPEEARAAAARVLGMNIKGLTVQKVLVVSKLEIQEEYYLGIVLDRKTQAPVVMVSTAGGVDIEEVAATTPEKIIKQAIDLRWGLRPFEARNILARAGFPSAVIARGGAILTALAQAFIESDANLAEINPLVLTRDGQVQAADAKIVLDDNALYRHRDYAAWEEPEEANPLEFEAHKEGLTYVKLNGNVGIIGNGAGLVMTTLDMVAACGGKPANFLDIGGGARAEVMAKALTFVARDPDVKGILVNIFGGITRGEEVARGVIMAQQQLPAGLPIVVRLSGTGAEEGRAMLKDAGLDWGKDMRDAAQKIVAAIQAKEKGQQA</sequence>
<dbReference type="NCBIfam" id="NF001913">
    <property type="entry name" value="PRK00696.1"/>
    <property type="match status" value="1"/>
</dbReference>
<keyword evidence="2 7" id="KW-0816">Tricarboxylic acid cycle</keyword>
<dbReference type="GO" id="GO:0006104">
    <property type="term" value="P:succinyl-CoA metabolic process"/>
    <property type="evidence" value="ECO:0007669"/>
    <property type="project" value="TreeGrafter"/>
</dbReference>
<comment type="cofactor">
    <cofactor evidence="7">
        <name>Mg(2+)</name>
        <dbReference type="ChEBI" id="CHEBI:18420"/>
    </cofactor>
    <text evidence="7">Binds 1 Mg(2+) ion per subunit.</text>
</comment>
<comment type="similarity">
    <text evidence="1 7">Belongs to the succinate/malate CoA ligase beta subunit family.</text>
</comment>
<dbReference type="SUPFAM" id="SSF52210">
    <property type="entry name" value="Succinyl-CoA synthetase domains"/>
    <property type="match status" value="1"/>
</dbReference>
<evidence type="ECO:0000256" key="4">
    <source>
        <dbReference type="ARBA" id="ARBA00022723"/>
    </source>
</evidence>
<dbReference type="GO" id="GO:0004775">
    <property type="term" value="F:succinate-CoA ligase (ADP-forming) activity"/>
    <property type="evidence" value="ECO:0007669"/>
    <property type="project" value="UniProtKB-UniRule"/>
</dbReference>
<dbReference type="InterPro" id="IPR011761">
    <property type="entry name" value="ATP-grasp"/>
</dbReference>